<keyword evidence="5" id="KW-0325">Glycoprotein</keyword>
<keyword evidence="2" id="KW-1003">Cell membrane</keyword>
<evidence type="ECO:0000256" key="1">
    <source>
        <dbReference type="ARBA" id="ARBA00004609"/>
    </source>
</evidence>
<protein>
    <submittedName>
        <fullName evidence="9">Variant surface glycoprotein 1125.4975</fullName>
    </submittedName>
</protein>
<organism evidence="9">
    <name type="scientific">Trypanosoma brucei</name>
    <dbReference type="NCBI Taxonomy" id="5691"/>
    <lineage>
        <taxon>Eukaryota</taxon>
        <taxon>Discoba</taxon>
        <taxon>Euglenozoa</taxon>
        <taxon>Kinetoplastea</taxon>
        <taxon>Metakinetoplastina</taxon>
        <taxon>Trypanosomatida</taxon>
        <taxon>Trypanosomatidae</taxon>
        <taxon>Trypanosoma</taxon>
    </lineage>
</organism>
<dbReference type="SUPFAM" id="SSF58087">
    <property type="entry name" value="Variant surface glycoprotein (N-terminal domain)"/>
    <property type="match status" value="1"/>
</dbReference>
<comment type="subcellular location">
    <subcellularLocation>
        <location evidence="1">Cell membrane</location>
        <topology evidence="1">Lipid-anchor</topology>
        <topology evidence="1">GPI-anchor</topology>
    </subcellularLocation>
</comment>
<dbReference type="Gene3D" id="3.90.150.10">
    <property type="entry name" value="Variant Surface Glycoprotein, subunit A domain 1"/>
    <property type="match status" value="1"/>
</dbReference>
<keyword evidence="6" id="KW-0449">Lipoprotein</keyword>
<evidence type="ECO:0000259" key="8">
    <source>
        <dbReference type="Pfam" id="PF00913"/>
    </source>
</evidence>
<dbReference type="GO" id="GO:0042783">
    <property type="term" value="P:symbiont-mediated evasion of host immune response"/>
    <property type="evidence" value="ECO:0007669"/>
    <property type="project" value="InterPro"/>
</dbReference>
<feature type="domain" description="Trypanosome variant surface glycoprotein A-type N-terminal" evidence="8">
    <location>
        <begin position="12"/>
        <end position="276"/>
    </location>
</feature>
<name>A0A1J0RB86_9TRYP</name>
<dbReference type="GO" id="GO:0098552">
    <property type="term" value="C:side of membrane"/>
    <property type="evidence" value="ECO:0007669"/>
    <property type="project" value="UniProtKB-KW"/>
</dbReference>
<feature type="chain" id="PRO_5013153583" evidence="7">
    <location>
        <begin position="22"/>
        <end position="417"/>
    </location>
</feature>
<keyword evidence="4" id="KW-0472">Membrane</keyword>
<evidence type="ECO:0000256" key="7">
    <source>
        <dbReference type="SAM" id="SignalP"/>
    </source>
</evidence>
<dbReference type="EMBL" id="KX701203">
    <property type="protein sequence ID" value="APD75159.1"/>
    <property type="molecule type" value="Genomic_DNA"/>
</dbReference>
<evidence type="ECO:0000256" key="4">
    <source>
        <dbReference type="ARBA" id="ARBA00023136"/>
    </source>
</evidence>
<evidence type="ECO:0000256" key="5">
    <source>
        <dbReference type="ARBA" id="ARBA00023180"/>
    </source>
</evidence>
<evidence type="ECO:0000256" key="6">
    <source>
        <dbReference type="ARBA" id="ARBA00023288"/>
    </source>
</evidence>
<feature type="signal peptide" evidence="7">
    <location>
        <begin position="1"/>
        <end position="21"/>
    </location>
</feature>
<evidence type="ECO:0000256" key="3">
    <source>
        <dbReference type="ARBA" id="ARBA00022622"/>
    </source>
</evidence>
<evidence type="ECO:0000313" key="9">
    <source>
        <dbReference type="EMBL" id="APD75159.1"/>
    </source>
</evidence>
<accession>A0A1J0RB86</accession>
<evidence type="ECO:0000256" key="2">
    <source>
        <dbReference type="ARBA" id="ARBA00022475"/>
    </source>
</evidence>
<reference evidence="9" key="1">
    <citation type="submission" date="2016-08" db="EMBL/GenBank/DDBJ databases">
        <title>VSG repertoire of Trypanosoma brucei EATRO 1125.</title>
        <authorList>
            <person name="Cross G.A."/>
        </authorList>
    </citation>
    <scope>NUCLEOTIDE SEQUENCE</scope>
    <source>
        <strain evidence="9">EATRO 1125</strain>
    </source>
</reference>
<dbReference type="AlphaFoldDB" id="A0A1J0RB86"/>
<dbReference type="Pfam" id="PF00913">
    <property type="entry name" value="Trypan_glycop"/>
    <property type="match status" value="1"/>
</dbReference>
<keyword evidence="7" id="KW-0732">Signal</keyword>
<dbReference type="InterPro" id="IPR001812">
    <property type="entry name" value="Trypano_VSG_A_N_dom"/>
</dbReference>
<proteinExistence type="predicted"/>
<sequence>MWSLTVLIGVIAISNSQLGQATEKKPLKVAEMQKVCSLSLEMAKVPAYVAQRLSKLGREAEKLTELRQLMLTAVLPKDGSADAELTALLLLAEKLAADTARKIASGSTTAVITAGQCAFYAGRLTEFVSIFNQAKDAANHYCVEATAAAATANQLSCLSDEQGTAPPIPSEPPADLNGVASAYSAIAGTPAYLAAGGSEKDCGLTVHDSTGTGGYLIGQTTTNAINWGNKMFTTATNTAVTNTHWQSHTTPNIDGSTYQECSKHLAGIVEQLKSAEQAKKLLLLLDSEHSTWQDLNIPTKSVADKYPEKEIIVKGEKLKSIRATIKKFKQNNAAASKAEQALPAATLSRIALNETACQLAAAWGNKEGCQVNKAEAAKCGDMKQAECGNTKGCKWNKTEEKCKITEKANKEAEKEKQ</sequence>
<dbReference type="GO" id="GO:0005886">
    <property type="term" value="C:plasma membrane"/>
    <property type="evidence" value="ECO:0007669"/>
    <property type="project" value="UniProtKB-SubCell"/>
</dbReference>
<dbReference type="Gene3D" id="1.10.470.10">
    <property type="entry name" value="Variant Surface Glycoprotein, subunit A, domain 2"/>
    <property type="match status" value="1"/>
</dbReference>
<dbReference type="VEuPathDB" id="TriTrypDB:Tb427_000154900"/>
<keyword evidence="3" id="KW-0336">GPI-anchor</keyword>